<organism evidence="1 2">
    <name type="scientific">Romanomermis culicivorax</name>
    <name type="common">Nematode worm</name>
    <dbReference type="NCBI Taxonomy" id="13658"/>
    <lineage>
        <taxon>Eukaryota</taxon>
        <taxon>Metazoa</taxon>
        <taxon>Ecdysozoa</taxon>
        <taxon>Nematoda</taxon>
        <taxon>Enoplea</taxon>
        <taxon>Dorylaimia</taxon>
        <taxon>Mermithida</taxon>
        <taxon>Mermithoidea</taxon>
        <taxon>Mermithidae</taxon>
        <taxon>Romanomermis</taxon>
    </lineage>
</organism>
<name>A0A915KBJ5_ROMCU</name>
<accession>A0A915KBJ5</accession>
<proteinExistence type="predicted"/>
<reference evidence="2" key="1">
    <citation type="submission" date="2022-11" db="UniProtKB">
        <authorList>
            <consortium name="WormBaseParasite"/>
        </authorList>
    </citation>
    <scope>IDENTIFICATION</scope>
</reference>
<evidence type="ECO:0000313" key="2">
    <source>
        <dbReference type="WBParaSite" id="nRc.2.0.1.t36153-RA"/>
    </source>
</evidence>
<dbReference type="Proteomes" id="UP000887565">
    <property type="component" value="Unplaced"/>
</dbReference>
<keyword evidence="1" id="KW-1185">Reference proteome</keyword>
<protein>
    <submittedName>
        <fullName evidence="2">Uncharacterized protein</fullName>
    </submittedName>
</protein>
<evidence type="ECO:0000313" key="1">
    <source>
        <dbReference type="Proteomes" id="UP000887565"/>
    </source>
</evidence>
<dbReference type="WBParaSite" id="nRc.2.0.1.t36153-RA">
    <property type="protein sequence ID" value="nRc.2.0.1.t36153-RA"/>
    <property type="gene ID" value="nRc.2.0.1.g36153"/>
</dbReference>
<dbReference type="AlphaFoldDB" id="A0A915KBJ5"/>
<sequence length="118" mass="12896">MSLGLKNGNAADVNLKKFLPLIIDFIPNSMKCPLIKKIYPSNTLKGCRKKWYKAPRKTPRDTPEPGCTKISTATGAQEIKNRMKTRNDAFMTCSSSFKASRRLSSLSGGTTTPGLGSI</sequence>